<dbReference type="RefSeq" id="WP_227210450.1">
    <property type="nucleotide sequence ID" value="NZ_BAABZQ010000001.1"/>
</dbReference>
<reference evidence="1 2" key="1">
    <citation type="submission" date="2024-04" db="EMBL/GenBank/DDBJ databases">
        <title>Defined microbial consortia suppress multidrug-resistant proinflammatory Enterobacteriaceae via ecological control.</title>
        <authorList>
            <person name="Furuichi M."/>
            <person name="Kawaguchi T."/>
            <person name="Pust M."/>
            <person name="Yasuma K."/>
            <person name="Plichta D."/>
            <person name="Hasegawa N."/>
            <person name="Ohya T."/>
            <person name="Bhattarai S."/>
            <person name="Sasajima S."/>
            <person name="Aoto Y."/>
            <person name="Tuganbaev T."/>
            <person name="Yaginuma M."/>
            <person name="Ueda M."/>
            <person name="Okahashi N."/>
            <person name="Amafuji K."/>
            <person name="Kiridooshi Y."/>
            <person name="Sugita K."/>
            <person name="Strazar M."/>
            <person name="Skelly A."/>
            <person name="Suda W."/>
            <person name="Hattori M."/>
            <person name="Nakamoto N."/>
            <person name="Caballero S."/>
            <person name="Norman J."/>
            <person name="Olle B."/>
            <person name="Tanoue T."/>
            <person name="Arita M."/>
            <person name="Bucci V."/>
            <person name="Atarashi K."/>
            <person name="Xavier R."/>
            <person name="Honda K."/>
        </authorList>
    </citation>
    <scope>NUCLEOTIDE SEQUENCE [LARGE SCALE GENOMIC DNA]</scope>
    <source>
        <strain evidence="2">k34-0107-D12</strain>
    </source>
</reference>
<dbReference type="Proteomes" id="UP001600941">
    <property type="component" value="Unassembled WGS sequence"/>
</dbReference>
<accession>A0ABQ0C2S7</accession>
<protein>
    <recommendedName>
        <fullName evidence="3">Transposase</fullName>
    </recommendedName>
</protein>
<evidence type="ECO:0000313" key="1">
    <source>
        <dbReference type="EMBL" id="GAA6503094.1"/>
    </source>
</evidence>
<proteinExistence type="predicted"/>
<evidence type="ECO:0000313" key="2">
    <source>
        <dbReference type="Proteomes" id="UP001600941"/>
    </source>
</evidence>
<comment type="caution">
    <text evidence="1">The sequence shown here is derived from an EMBL/GenBank/DDBJ whole genome shotgun (WGS) entry which is preliminary data.</text>
</comment>
<organism evidence="1 2">
    <name type="scientific">Blautia parvula</name>
    <dbReference type="NCBI Taxonomy" id="2877527"/>
    <lineage>
        <taxon>Bacteria</taxon>
        <taxon>Bacillati</taxon>
        <taxon>Bacillota</taxon>
        <taxon>Clostridia</taxon>
        <taxon>Lachnospirales</taxon>
        <taxon>Lachnospiraceae</taxon>
        <taxon>Blautia</taxon>
    </lineage>
</organism>
<name>A0ABQ0C2S7_9FIRM</name>
<keyword evidence="2" id="KW-1185">Reference proteome</keyword>
<sequence length="143" mass="16166">MVEETVRLAQEIRDEEQRMQALVGILTFADKILDRDYAKRIKEVIGMNKVEQLFFDEGVEMGIAKGIARGRVKGAAEGRAELIGCIRKKLKKGYAVLEIAEVLELEALYVRRIADLIQNEPEDSDVEIAEKLFREESVQQTAG</sequence>
<gene>
    <name evidence="1" type="ORF">K340107D12_59100</name>
</gene>
<evidence type="ECO:0008006" key="3">
    <source>
        <dbReference type="Google" id="ProtNLM"/>
    </source>
</evidence>
<dbReference type="EMBL" id="BAABZQ010000001">
    <property type="protein sequence ID" value="GAA6503094.1"/>
    <property type="molecule type" value="Genomic_DNA"/>
</dbReference>